<dbReference type="SMART" id="SM00530">
    <property type="entry name" value="HTH_XRE"/>
    <property type="match status" value="1"/>
</dbReference>
<evidence type="ECO:0000259" key="1">
    <source>
        <dbReference type="PROSITE" id="PS50943"/>
    </source>
</evidence>
<dbReference type="InterPro" id="IPR001387">
    <property type="entry name" value="Cro/C1-type_HTH"/>
</dbReference>
<name>A0A1G2JDG2_9BACT</name>
<dbReference type="PROSITE" id="PS50943">
    <property type="entry name" value="HTH_CROC1"/>
    <property type="match status" value="1"/>
</dbReference>
<dbReference type="Gene3D" id="1.10.260.40">
    <property type="entry name" value="lambda repressor-like DNA-binding domains"/>
    <property type="match status" value="1"/>
</dbReference>
<protein>
    <recommendedName>
        <fullName evidence="1">HTH cro/C1-type domain-containing protein</fullName>
    </recommendedName>
</protein>
<dbReference type="CDD" id="cd00093">
    <property type="entry name" value="HTH_XRE"/>
    <property type="match status" value="1"/>
</dbReference>
<comment type="caution">
    <text evidence="2">The sequence shown here is derived from an EMBL/GenBank/DDBJ whole genome shotgun (WGS) entry which is preliminary data.</text>
</comment>
<gene>
    <name evidence="2" type="ORF">A2401_02725</name>
</gene>
<dbReference type="AlphaFoldDB" id="A0A1G2JDG2"/>
<dbReference type="EMBL" id="MHPP01000019">
    <property type="protein sequence ID" value="OGZ84318.1"/>
    <property type="molecule type" value="Genomic_DNA"/>
</dbReference>
<proteinExistence type="predicted"/>
<feature type="domain" description="HTH cro/C1-type" evidence="1">
    <location>
        <begin position="14"/>
        <end position="67"/>
    </location>
</feature>
<sequence>MSEAKLAVDIGSFFRSIRLGKGLSQSCAAKRIGISSSYLNKVEQGKMIPNAQLISKLMASYELADERQKELEILLSKAQLFTEREKTCFQQAAMLAKQIAPPREAPAELRILCQLLLLPRDVRQRIIRATIAYDSSSGETVTK</sequence>
<dbReference type="GO" id="GO:0003677">
    <property type="term" value="F:DNA binding"/>
    <property type="evidence" value="ECO:0007669"/>
    <property type="project" value="InterPro"/>
</dbReference>
<evidence type="ECO:0000313" key="2">
    <source>
        <dbReference type="EMBL" id="OGZ84318.1"/>
    </source>
</evidence>
<dbReference type="STRING" id="1802229.A2401_02725"/>
<dbReference type="SUPFAM" id="SSF47413">
    <property type="entry name" value="lambda repressor-like DNA-binding domains"/>
    <property type="match status" value="1"/>
</dbReference>
<evidence type="ECO:0000313" key="3">
    <source>
        <dbReference type="Proteomes" id="UP000177751"/>
    </source>
</evidence>
<dbReference type="Pfam" id="PF01381">
    <property type="entry name" value="HTH_3"/>
    <property type="match status" value="1"/>
</dbReference>
<accession>A0A1G2JDG2</accession>
<reference evidence="2 3" key="1">
    <citation type="journal article" date="2016" name="Nat. Commun.">
        <title>Thousands of microbial genomes shed light on interconnected biogeochemical processes in an aquifer system.</title>
        <authorList>
            <person name="Anantharaman K."/>
            <person name="Brown C.T."/>
            <person name="Hug L.A."/>
            <person name="Sharon I."/>
            <person name="Castelle C.J."/>
            <person name="Probst A.J."/>
            <person name="Thomas B.C."/>
            <person name="Singh A."/>
            <person name="Wilkins M.J."/>
            <person name="Karaoz U."/>
            <person name="Brodie E.L."/>
            <person name="Williams K.H."/>
            <person name="Hubbard S.S."/>
            <person name="Banfield J.F."/>
        </authorList>
    </citation>
    <scope>NUCLEOTIDE SEQUENCE [LARGE SCALE GENOMIC DNA]</scope>
</reference>
<dbReference type="InterPro" id="IPR010982">
    <property type="entry name" value="Lambda_DNA-bd_dom_sf"/>
</dbReference>
<dbReference type="Proteomes" id="UP000177751">
    <property type="component" value="Unassembled WGS sequence"/>
</dbReference>
<organism evidence="2 3">
    <name type="scientific">Candidatus Staskawiczbacteria bacterium RIFOXYC1_FULL_38_18</name>
    <dbReference type="NCBI Taxonomy" id="1802229"/>
    <lineage>
        <taxon>Bacteria</taxon>
        <taxon>Candidatus Staskawicziibacteriota</taxon>
    </lineage>
</organism>